<dbReference type="AlphaFoldDB" id="W9YRB2"/>
<dbReference type="HOGENOM" id="CLU_2413276_0_0_1"/>
<reference evidence="2 3" key="1">
    <citation type="submission" date="2013-03" db="EMBL/GenBank/DDBJ databases">
        <title>The Genome Sequence of Capronia epimyces CBS 606.96.</title>
        <authorList>
            <consortium name="The Broad Institute Genomics Platform"/>
            <person name="Cuomo C."/>
            <person name="de Hoog S."/>
            <person name="Gorbushina A."/>
            <person name="Walker B."/>
            <person name="Young S.K."/>
            <person name="Zeng Q."/>
            <person name="Gargeya S."/>
            <person name="Fitzgerald M."/>
            <person name="Haas B."/>
            <person name="Abouelleil A."/>
            <person name="Allen A.W."/>
            <person name="Alvarado L."/>
            <person name="Arachchi H.M."/>
            <person name="Berlin A.M."/>
            <person name="Chapman S.B."/>
            <person name="Gainer-Dewar J."/>
            <person name="Goldberg J."/>
            <person name="Griggs A."/>
            <person name="Gujja S."/>
            <person name="Hansen M."/>
            <person name="Howarth C."/>
            <person name="Imamovic A."/>
            <person name="Ireland A."/>
            <person name="Larimer J."/>
            <person name="McCowan C."/>
            <person name="Murphy C."/>
            <person name="Pearson M."/>
            <person name="Poon T.W."/>
            <person name="Priest M."/>
            <person name="Roberts A."/>
            <person name="Saif S."/>
            <person name="Shea T."/>
            <person name="Sisk P."/>
            <person name="Sykes S."/>
            <person name="Wortman J."/>
            <person name="Nusbaum C."/>
            <person name="Birren B."/>
        </authorList>
    </citation>
    <scope>NUCLEOTIDE SEQUENCE [LARGE SCALE GENOMIC DNA]</scope>
    <source>
        <strain evidence="2 3">CBS 606.96</strain>
    </source>
</reference>
<dbReference type="EMBL" id="AMGY01000001">
    <property type="protein sequence ID" value="EXJ91806.1"/>
    <property type="molecule type" value="Genomic_DNA"/>
</dbReference>
<sequence length="109" mass="12321">MPLPRQDTTSSTESASSASSVGRARQIIDDRYIDPDGLRNYMDRNFERGSWTIRVKPLLRSHSLLLPFFQIRTPVSIKLGKVIITAPRTIPKVSHAFLLLLLFAEALNE</sequence>
<organism evidence="2 3">
    <name type="scientific">Capronia epimyces CBS 606.96</name>
    <dbReference type="NCBI Taxonomy" id="1182542"/>
    <lineage>
        <taxon>Eukaryota</taxon>
        <taxon>Fungi</taxon>
        <taxon>Dikarya</taxon>
        <taxon>Ascomycota</taxon>
        <taxon>Pezizomycotina</taxon>
        <taxon>Eurotiomycetes</taxon>
        <taxon>Chaetothyriomycetidae</taxon>
        <taxon>Chaetothyriales</taxon>
        <taxon>Herpotrichiellaceae</taxon>
        <taxon>Capronia</taxon>
    </lineage>
</organism>
<evidence type="ECO:0000313" key="2">
    <source>
        <dbReference type="EMBL" id="EXJ91806.1"/>
    </source>
</evidence>
<dbReference type="GeneID" id="19164496"/>
<dbReference type="RefSeq" id="XP_007728696.1">
    <property type="nucleotide sequence ID" value="XM_007730506.1"/>
</dbReference>
<dbReference type="Proteomes" id="UP000019478">
    <property type="component" value="Unassembled WGS sequence"/>
</dbReference>
<evidence type="ECO:0000256" key="1">
    <source>
        <dbReference type="SAM" id="MobiDB-lite"/>
    </source>
</evidence>
<comment type="caution">
    <text evidence="2">The sequence shown here is derived from an EMBL/GenBank/DDBJ whole genome shotgun (WGS) entry which is preliminary data.</text>
</comment>
<evidence type="ECO:0000313" key="3">
    <source>
        <dbReference type="Proteomes" id="UP000019478"/>
    </source>
</evidence>
<feature type="compositionally biased region" description="Low complexity" evidence="1">
    <location>
        <begin position="8"/>
        <end position="20"/>
    </location>
</feature>
<protein>
    <submittedName>
        <fullName evidence="2">Uncharacterized protein</fullName>
    </submittedName>
</protein>
<gene>
    <name evidence="2" type="ORF">A1O3_00356</name>
</gene>
<dbReference type="OrthoDB" id="10541065at2759"/>
<accession>W9YRB2</accession>
<feature type="region of interest" description="Disordered" evidence="1">
    <location>
        <begin position="1"/>
        <end position="23"/>
    </location>
</feature>
<keyword evidence="3" id="KW-1185">Reference proteome</keyword>
<proteinExistence type="predicted"/>
<name>W9YRB2_9EURO</name>